<keyword evidence="3" id="KW-1185">Reference proteome</keyword>
<proteinExistence type="predicted"/>
<dbReference type="AlphaFoldDB" id="A0A845A6J0"/>
<dbReference type="EMBL" id="WTYQ01000001">
    <property type="protein sequence ID" value="MXP25294.1"/>
    <property type="molecule type" value="Genomic_DNA"/>
</dbReference>
<keyword evidence="1" id="KW-1133">Transmembrane helix</keyword>
<dbReference type="OrthoDB" id="8477220at2"/>
<comment type="caution">
    <text evidence="2">The sequence shown here is derived from an EMBL/GenBank/DDBJ whole genome shotgun (WGS) entry which is preliminary data.</text>
</comment>
<gene>
    <name evidence="2" type="ORF">GRI39_04445</name>
</gene>
<sequence length="367" mass="40250">MAIRQLEFALALGCERILCVAPGDQAECVRLAKSAKDRSAKLRILSEARQIVGHVHADDELVVLADGLLPEALEPFDCLDQGAGVLTLPADKGVPAGFERIDGGKAWAGAMMLPGHLVERLLELPADVDPQPALLRIGLQEQVREKAMSDELLAEGRWLMLQRQADVEVLEPVWLSRVVPVSSSFSPVCFIASFLLRQFGSQLSENIDTIRYLSGGVIALFALAFVAAWFGFTTVAFALLLPAPLMIAVREGVVVIRKDSMGRVLAKEDPLASPMKIALDAVLIVIMVQCLEEAWSLRLFAPIMLIGLLFLSKEKRRPAWVELLNDRVILALILTIASFLSQVGAVIMLLALSLLLFCVWRVWEGKR</sequence>
<dbReference type="RefSeq" id="WP_160738434.1">
    <property type="nucleotide sequence ID" value="NZ_WTYQ01000001.1"/>
</dbReference>
<dbReference type="Proteomes" id="UP000460561">
    <property type="component" value="Unassembled WGS sequence"/>
</dbReference>
<feature type="transmembrane region" description="Helical" evidence="1">
    <location>
        <begin position="323"/>
        <end position="340"/>
    </location>
</feature>
<reference evidence="2 3" key="1">
    <citation type="submission" date="2019-12" db="EMBL/GenBank/DDBJ databases">
        <title>Genomic-based taxomic classification of the family Erythrobacteraceae.</title>
        <authorList>
            <person name="Xu L."/>
        </authorList>
    </citation>
    <scope>NUCLEOTIDE SEQUENCE [LARGE SCALE GENOMIC DNA]</scope>
    <source>
        <strain evidence="2 3">DSM 18604</strain>
    </source>
</reference>
<evidence type="ECO:0000313" key="2">
    <source>
        <dbReference type="EMBL" id="MXP25294.1"/>
    </source>
</evidence>
<protein>
    <submittedName>
        <fullName evidence="2">Uncharacterized protein</fullName>
    </submittedName>
</protein>
<keyword evidence="1" id="KW-0812">Transmembrane</keyword>
<evidence type="ECO:0000256" key="1">
    <source>
        <dbReference type="SAM" id="Phobius"/>
    </source>
</evidence>
<organism evidence="2 3">
    <name type="scientific">Altericroceibacterium indicum</name>
    <dbReference type="NCBI Taxonomy" id="374177"/>
    <lineage>
        <taxon>Bacteria</taxon>
        <taxon>Pseudomonadati</taxon>
        <taxon>Pseudomonadota</taxon>
        <taxon>Alphaproteobacteria</taxon>
        <taxon>Sphingomonadales</taxon>
        <taxon>Erythrobacteraceae</taxon>
        <taxon>Altericroceibacterium</taxon>
    </lineage>
</organism>
<feature type="transmembrane region" description="Helical" evidence="1">
    <location>
        <begin position="294"/>
        <end position="311"/>
    </location>
</feature>
<feature type="transmembrane region" description="Helical" evidence="1">
    <location>
        <begin position="216"/>
        <end position="249"/>
    </location>
</feature>
<accession>A0A845A6J0</accession>
<evidence type="ECO:0000313" key="3">
    <source>
        <dbReference type="Proteomes" id="UP000460561"/>
    </source>
</evidence>
<keyword evidence="1" id="KW-0472">Membrane</keyword>
<name>A0A845A6J0_9SPHN</name>